<keyword evidence="4" id="KW-1015">Disulfide bond</keyword>
<evidence type="ECO:0000313" key="9">
    <source>
        <dbReference type="EMBL" id="KAF1936170.1"/>
    </source>
</evidence>
<comment type="similarity">
    <text evidence="6">Belongs to the polysaccharide monooxygenase AA13 family.</text>
</comment>
<evidence type="ECO:0000256" key="7">
    <source>
        <dbReference type="SAM" id="MobiDB-lite"/>
    </source>
</evidence>
<organism evidence="9 10">
    <name type="scientific">Clathrospora elynae</name>
    <dbReference type="NCBI Taxonomy" id="706981"/>
    <lineage>
        <taxon>Eukaryota</taxon>
        <taxon>Fungi</taxon>
        <taxon>Dikarya</taxon>
        <taxon>Ascomycota</taxon>
        <taxon>Pezizomycotina</taxon>
        <taxon>Dothideomycetes</taxon>
        <taxon>Pleosporomycetidae</taxon>
        <taxon>Pleosporales</taxon>
        <taxon>Diademaceae</taxon>
        <taxon>Clathrospora</taxon>
    </lineage>
</organism>
<feature type="domain" description="Chitin-binding type-4" evidence="8">
    <location>
        <begin position="102"/>
        <end position="267"/>
    </location>
</feature>
<keyword evidence="2" id="KW-0479">Metal-binding</keyword>
<evidence type="ECO:0000256" key="4">
    <source>
        <dbReference type="ARBA" id="ARBA00023157"/>
    </source>
</evidence>
<dbReference type="OrthoDB" id="120613at2759"/>
<accession>A0A6A5S969</accession>
<keyword evidence="5" id="KW-0325">Glycoprotein</keyword>
<sequence>MTSFDPRHNWRTSNRCSQSFSLHFAIPQRFLHFLYSSFATSGLRPHIRSPTHIHSLHSFQEARLPSHSLSATIALLRQPTTIMKSFTAIAAIAGFASSVAAHGYISSPAPRMPGDGLKAACGDQVFSQQSSDHFGNIQGSLQNLQGSHPDCHMWQCKGVPFEDAGKIFEYTAGQVIPMTVEIRAPHDGVANVSIVKISSDTVVGKPLISWDQYALTSSPMSAHPDWTSFNITMPDVSSECANAGDCVIQWYWDAAKINQTYESCIDFKMGGGSGSSPAPSAPASSAAPVKSATPYPTAPQASATPTPTKEVAAPTATTGSGEGSDSTLPKTFTVDTFVTWLRANAGSDAADKVRRMIAAQRPHPRAFRV</sequence>
<evidence type="ECO:0000256" key="5">
    <source>
        <dbReference type="ARBA" id="ARBA00023180"/>
    </source>
</evidence>
<dbReference type="PANTHER" id="PTHR36575">
    <property type="entry name" value="BINDING PROTEIN, PUTATIVE (AFU_ORTHOLOGUE AFUA_1G14430)-RELATED"/>
    <property type="match status" value="1"/>
</dbReference>
<dbReference type="Proteomes" id="UP000800038">
    <property type="component" value="Unassembled WGS sequence"/>
</dbReference>
<evidence type="ECO:0000256" key="1">
    <source>
        <dbReference type="ARBA" id="ARBA00001973"/>
    </source>
</evidence>
<evidence type="ECO:0000256" key="3">
    <source>
        <dbReference type="ARBA" id="ARBA00023008"/>
    </source>
</evidence>
<feature type="region of interest" description="Disordered" evidence="7">
    <location>
        <begin position="272"/>
        <end position="328"/>
    </location>
</feature>
<dbReference type="PANTHER" id="PTHR36575:SF2">
    <property type="entry name" value="CHITIN-BINDING TYPE-4 DOMAIN-CONTAINING PROTEIN-RELATED"/>
    <property type="match status" value="1"/>
</dbReference>
<keyword evidence="3" id="KW-0186">Copper</keyword>
<feature type="compositionally biased region" description="Low complexity" evidence="7">
    <location>
        <begin position="275"/>
        <end position="308"/>
    </location>
</feature>
<gene>
    <name evidence="9" type="ORF">EJ02DRAFT_387814</name>
</gene>
<dbReference type="InterPro" id="IPR052282">
    <property type="entry name" value="Starch-active_LPMO"/>
</dbReference>
<protein>
    <recommendedName>
        <fullName evidence="8">Chitin-binding type-4 domain-containing protein</fullName>
    </recommendedName>
</protein>
<dbReference type="InterPro" id="IPR004302">
    <property type="entry name" value="Cellulose/chitin-bd_N"/>
</dbReference>
<proteinExistence type="inferred from homology"/>
<dbReference type="EMBL" id="ML976206">
    <property type="protein sequence ID" value="KAF1936170.1"/>
    <property type="molecule type" value="Genomic_DNA"/>
</dbReference>
<evidence type="ECO:0000259" key="8">
    <source>
        <dbReference type="Pfam" id="PF03067"/>
    </source>
</evidence>
<comment type="cofactor">
    <cofactor evidence="1">
        <name>Cu(2+)</name>
        <dbReference type="ChEBI" id="CHEBI:29036"/>
    </cofactor>
</comment>
<evidence type="ECO:0000256" key="2">
    <source>
        <dbReference type="ARBA" id="ARBA00022723"/>
    </source>
</evidence>
<dbReference type="AlphaFoldDB" id="A0A6A5S969"/>
<evidence type="ECO:0000313" key="10">
    <source>
        <dbReference type="Proteomes" id="UP000800038"/>
    </source>
</evidence>
<dbReference type="GO" id="GO:0046872">
    <property type="term" value="F:metal ion binding"/>
    <property type="evidence" value="ECO:0007669"/>
    <property type="project" value="UniProtKB-KW"/>
</dbReference>
<name>A0A6A5S969_9PLEO</name>
<feature type="compositionally biased region" description="Polar residues" evidence="7">
    <location>
        <begin position="315"/>
        <end position="328"/>
    </location>
</feature>
<reference evidence="9" key="1">
    <citation type="journal article" date="2020" name="Stud. Mycol.">
        <title>101 Dothideomycetes genomes: a test case for predicting lifestyles and emergence of pathogens.</title>
        <authorList>
            <person name="Haridas S."/>
            <person name="Albert R."/>
            <person name="Binder M."/>
            <person name="Bloem J."/>
            <person name="Labutti K."/>
            <person name="Salamov A."/>
            <person name="Andreopoulos B."/>
            <person name="Baker S."/>
            <person name="Barry K."/>
            <person name="Bills G."/>
            <person name="Bluhm B."/>
            <person name="Cannon C."/>
            <person name="Castanera R."/>
            <person name="Culley D."/>
            <person name="Daum C."/>
            <person name="Ezra D."/>
            <person name="Gonzalez J."/>
            <person name="Henrissat B."/>
            <person name="Kuo A."/>
            <person name="Liang C."/>
            <person name="Lipzen A."/>
            <person name="Lutzoni F."/>
            <person name="Magnuson J."/>
            <person name="Mondo S."/>
            <person name="Nolan M."/>
            <person name="Ohm R."/>
            <person name="Pangilinan J."/>
            <person name="Park H.-J."/>
            <person name="Ramirez L."/>
            <person name="Alfaro M."/>
            <person name="Sun H."/>
            <person name="Tritt A."/>
            <person name="Yoshinaga Y."/>
            <person name="Zwiers L.-H."/>
            <person name="Turgeon B."/>
            <person name="Goodwin S."/>
            <person name="Spatafora J."/>
            <person name="Crous P."/>
            <person name="Grigoriev I."/>
        </authorList>
    </citation>
    <scope>NUCLEOTIDE SEQUENCE</scope>
    <source>
        <strain evidence="9">CBS 161.51</strain>
    </source>
</reference>
<dbReference type="Pfam" id="PF03067">
    <property type="entry name" value="LPMO_10"/>
    <property type="match status" value="1"/>
</dbReference>
<keyword evidence="10" id="KW-1185">Reference proteome</keyword>
<evidence type="ECO:0000256" key="6">
    <source>
        <dbReference type="ARBA" id="ARBA00034311"/>
    </source>
</evidence>